<evidence type="ECO:0000259" key="2">
    <source>
        <dbReference type="PROSITE" id="PS50110"/>
    </source>
</evidence>
<dbReference type="InterPro" id="IPR011006">
    <property type="entry name" value="CheY-like_superfamily"/>
</dbReference>
<protein>
    <recommendedName>
        <fullName evidence="2">Response regulatory domain-containing protein</fullName>
    </recommendedName>
</protein>
<accession>A0A2M8L2U6</accession>
<dbReference type="GO" id="GO:0000160">
    <property type="term" value="P:phosphorelay signal transduction system"/>
    <property type="evidence" value="ECO:0007669"/>
    <property type="project" value="InterPro"/>
</dbReference>
<name>A0A2M8L2U6_9BACT</name>
<dbReference type="SUPFAM" id="SSF52172">
    <property type="entry name" value="CheY-like"/>
    <property type="match status" value="1"/>
</dbReference>
<gene>
    <name evidence="3" type="ORF">COU95_03595</name>
</gene>
<evidence type="ECO:0000313" key="4">
    <source>
        <dbReference type="Proteomes" id="UP000231474"/>
    </source>
</evidence>
<feature type="domain" description="Response regulatory" evidence="2">
    <location>
        <begin position="1"/>
        <end position="55"/>
    </location>
</feature>
<dbReference type="EMBL" id="PFEK01000069">
    <property type="protein sequence ID" value="PJE67226.1"/>
    <property type="molecule type" value="Genomic_DNA"/>
</dbReference>
<dbReference type="PROSITE" id="PS50110">
    <property type="entry name" value="RESPONSE_REGULATORY"/>
    <property type="match status" value="1"/>
</dbReference>
<reference evidence="4" key="1">
    <citation type="submission" date="2017-09" db="EMBL/GenBank/DDBJ databases">
        <title>Depth-based differentiation of microbial function through sediment-hosted aquifers and enrichment of novel symbionts in the deep terrestrial subsurface.</title>
        <authorList>
            <person name="Probst A.J."/>
            <person name="Ladd B."/>
            <person name="Jarett J.K."/>
            <person name="Geller-Mcgrath D.E."/>
            <person name="Sieber C.M.K."/>
            <person name="Emerson J.B."/>
            <person name="Anantharaman K."/>
            <person name="Thomas B.C."/>
            <person name="Malmstrom R."/>
            <person name="Stieglmeier M."/>
            <person name="Klingl A."/>
            <person name="Woyke T."/>
            <person name="Ryan C.M."/>
            <person name="Banfield J.F."/>
        </authorList>
    </citation>
    <scope>NUCLEOTIDE SEQUENCE [LARGE SCALE GENOMIC DNA]</scope>
</reference>
<evidence type="ECO:0000313" key="3">
    <source>
        <dbReference type="EMBL" id="PJE67226.1"/>
    </source>
</evidence>
<proteinExistence type="predicted"/>
<dbReference type="AlphaFoldDB" id="A0A2M8L2U6"/>
<dbReference type="InterPro" id="IPR001789">
    <property type="entry name" value="Sig_transdc_resp-reg_receiver"/>
</dbReference>
<dbReference type="Gene3D" id="3.40.50.2300">
    <property type="match status" value="1"/>
</dbReference>
<organism evidence="3 4">
    <name type="scientific">Candidatus Shapirobacteria bacterium CG10_big_fil_rev_8_21_14_0_10_40_9</name>
    <dbReference type="NCBI Taxonomy" id="1974888"/>
    <lineage>
        <taxon>Bacteria</taxon>
        <taxon>Candidatus Shapironibacteriota</taxon>
    </lineage>
</organism>
<sequence length="58" mass="6826">MELRRNHPKLKVVFVSAIEVSDERRLSLINKEGLADYIVKPFTQERLREAVEKIFGKK</sequence>
<evidence type="ECO:0000256" key="1">
    <source>
        <dbReference type="PROSITE-ProRule" id="PRU00169"/>
    </source>
</evidence>
<dbReference type="Proteomes" id="UP000231474">
    <property type="component" value="Unassembled WGS sequence"/>
</dbReference>
<comment type="caution">
    <text evidence="1">Lacks conserved residue(s) required for the propagation of feature annotation.</text>
</comment>
<comment type="caution">
    <text evidence="3">The sequence shown here is derived from an EMBL/GenBank/DDBJ whole genome shotgun (WGS) entry which is preliminary data.</text>
</comment>